<dbReference type="EMBL" id="JACHHG010000002">
    <property type="protein sequence ID" value="MBB6097099.1"/>
    <property type="molecule type" value="Genomic_DNA"/>
</dbReference>
<dbReference type="GO" id="GO:0004069">
    <property type="term" value="F:L-aspartate:2-oxoglutarate aminotransferase activity"/>
    <property type="evidence" value="ECO:0007669"/>
    <property type="project" value="InterPro"/>
</dbReference>
<dbReference type="InterPro" id="IPR024551">
    <property type="entry name" value="AspAT_Ic"/>
</dbReference>
<keyword evidence="1" id="KW-0238">DNA-binding</keyword>
<protein>
    <submittedName>
        <fullName evidence="1">DNA-binding transcriptional MocR family regulator</fullName>
    </submittedName>
</protein>
<keyword evidence="2" id="KW-1185">Reference proteome</keyword>
<dbReference type="InterPro" id="IPR015422">
    <property type="entry name" value="PyrdxlP-dep_Trfase_small"/>
</dbReference>
<sequence>MTSARDTYEAFKARGLKLNMQRGQPSDADFDLSNGLLSILTDRDYRTPGGLDLRNYPGGVAGIPEARALFGRYLDLPPAQVIVWNNASLELQGHVLTWALLKGLPRSNGPWAAQRPKIIVTVPGYDRHFLLLETLGFELVTVPMQPDGPDLDAIERIAAEDASVKGVLFVPTYSNPGGETLSPDKAARLARLEAAAPDFTIFADDAYRVHHLFDDERDTAVNLVALCAAAGHPDRCFVFASTSKITFAGAGLGFLGSSEANVKALSAWLNAQSIGPNKIEQYRHVRFLEAYPGGLEGLMRDHARLIAPKFQAVYDTLERELGGSGLARWTTPRGGYFISLDTTLPVADRVVRLAEEAGVSLTPAGATYPGGRDPNNSNIRIAPTRPPLEEVGVAMQVVAACIRLASEEYRARQD</sequence>
<dbReference type="CDD" id="cd00609">
    <property type="entry name" value="AAT_like"/>
    <property type="match status" value="1"/>
</dbReference>
<name>A0A841HY00_9DEIO</name>
<gene>
    <name evidence="1" type="ORF">HNR42_000513</name>
</gene>
<comment type="caution">
    <text evidence="1">The sequence shown here is derived from an EMBL/GenBank/DDBJ whole genome shotgun (WGS) entry which is preliminary data.</text>
</comment>
<dbReference type="Gene3D" id="3.40.640.10">
    <property type="entry name" value="Type I PLP-dependent aspartate aminotransferase-like (Major domain)"/>
    <property type="match status" value="1"/>
</dbReference>
<dbReference type="AlphaFoldDB" id="A0A841HY00"/>
<proteinExistence type="predicted"/>
<evidence type="ECO:0000313" key="2">
    <source>
        <dbReference type="Proteomes" id="UP000569951"/>
    </source>
</evidence>
<dbReference type="SUPFAM" id="SSF53383">
    <property type="entry name" value="PLP-dependent transferases"/>
    <property type="match status" value="1"/>
</dbReference>
<reference evidence="1 2" key="1">
    <citation type="submission" date="2020-08" db="EMBL/GenBank/DDBJ databases">
        <title>Genomic Encyclopedia of Type Strains, Phase IV (KMG-IV): sequencing the most valuable type-strain genomes for metagenomic binning, comparative biology and taxonomic classification.</title>
        <authorList>
            <person name="Goeker M."/>
        </authorList>
    </citation>
    <scope>NUCLEOTIDE SEQUENCE [LARGE SCALE GENOMIC DNA]</scope>
    <source>
        <strain evidence="1 2">DSM 21458</strain>
    </source>
</reference>
<dbReference type="InterPro" id="IPR015424">
    <property type="entry name" value="PyrdxlP-dep_Trfase"/>
</dbReference>
<dbReference type="InterPro" id="IPR015421">
    <property type="entry name" value="PyrdxlP-dep_Trfase_major"/>
</dbReference>
<dbReference type="Proteomes" id="UP000569951">
    <property type="component" value="Unassembled WGS sequence"/>
</dbReference>
<dbReference type="RefSeq" id="WP_183984213.1">
    <property type="nucleotide sequence ID" value="NZ_JACHHG010000002.1"/>
</dbReference>
<dbReference type="GO" id="GO:0003677">
    <property type="term" value="F:DNA binding"/>
    <property type="evidence" value="ECO:0007669"/>
    <property type="project" value="UniProtKB-KW"/>
</dbReference>
<dbReference type="PANTHER" id="PTHR43799:SF1">
    <property type="entry name" value="ASPARTATE AMINOTRANSFERASE"/>
    <property type="match status" value="1"/>
</dbReference>
<dbReference type="PANTHER" id="PTHR43799">
    <property type="entry name" value="AMINOTRANSFERASE, PUTATIVE-RELATED"/>
    <property type="match status" value="1"/>
</dbReference>
<dbReference type="Gene3D" id="3.90.1150.10">
    <property type="entry name" value="Aspartate Aminotransferase, domain 1"/>
    <property type="match status" value="1"/>
</dbReference>
<organism evidence="1 2">
    <name type="scientific">Deinobacterium chartae</name>
    <dbReference type="NCBI Taxonomy" id="521158"/>
    <lineage>
        <taxon>Bacteria</taxon>
        <taxon>Thermotogati</taxon>
        <taxon>Deinococcota</taxon>
        <taxon>Deinococci</taxon>
        <taxon>Deinococcales</taxon>
        <taxon>Deinococcaceae</taxon>
        <taxon>Deinobacterium</taxon>
    </lineage>
</organism>
<evidence type="ECO:0000313" key="1">
    <source>
        <dbReference type="EMBL" id="MBB6097099.1"/>
    </source>
</evidence>
<accession>A0A841HY00</accession>
<dbReference type="Pfam" id="PF12897">
    <property type="entry name" value="Asp_aminotransf"/>
    <property type="match status" value="1"/>
</dbReference>